<dbReference type="Proteomes" id="UP001234297">
    <property type="component" value="Chromosome 12"/>
</dbReference>
<evidence type="ECO:0000313" key="1">
    <source>
        <dbReference type="EMBL" id="KAJ8615108.1"/>
    </source>
</evidence>
<gene>
    <name evidence="1" type="ORF">MRB53_034480</name>
</gene>
<reference evidence="1 2" key="1">
    <citation type="journal article" date="2022" name="Hortic Res">
        <title>A haplotype resolved chromosomal level avocado genome allows analysis of novel avocado genes.</title>
        <authorList>
            <person name="Nath O."/>
            <person name="Fletcher S.J."/>
            <person name="Hayward A."/>
            <person name="Shaw L.M."/>
            <person name="Masouleh A.K."/>
            <person name="Furtado A."/>
            <person name="Henry R.J."/>
            <person name="Mitter N."/>
        </authorList>
    </citation>
    <scope>NUCLEOTIDE SEQUENCE [LARGE SCALE GENOMIC DNA]</scope>
    <source>
        <strain evidence="2">cv. Hass</strain>
    </source>
</reference>
<dbReference type="EMBL" id="CM056820">
    <property type="protein sequence ID" value="KAJ8615108.1"/>
    <property type="molecule type" value="Genomic_DNA"/>
</dbReference>
<accession>A0ACC2K271</accession>
<keyword evidence="2" id="KW-1185">Reference proteome</keyword>
<proteinExistence type="predicted"/>
<comment type="caution">
    <text evidence="1">The sequence shown here is derived from an EMBL/GenBank/DDBJ whole genome shotgun (WGS) entry which is preliminary data.</text>
</comment>
<organism evidence="1 2">
    <name type="scientific">Persea americana</name>
    <name type="common">Avocado</name>
    <dbReference type="NCBI Taxonomy" id="3435"/>
    <lineage>
        <taxon>Eukaryota</taxon>
        <taxon>Viridiplantae</taxon>
        <taxon>Streptophyta</taxon>
        <taxon>Embryophyta</taxon>
        <taxon>Tracheophyta</taxon>
        <taxon>Spermatophyta</taxon>
        <taxon>Magnoliopsida</taxon>
        <taxon>Magnoliidae</taxon>
        <taxon>Laurales</taxon>
        <taxon>Lauraceae</taxon>
        <taxon>Persea</taxon>
    </lineage>
</organism>
<sequence length="140" mass="15801">MAENLDDGEFWSPSKFLTDDILMENQNSMGFKNERKAHFPCEFPYGFDSSESSLSSPVESNVGSTETESDDDDYMVGSDAYFPASLSRQMTQSMVFEEEKLVFPAFWNENSKAKKVMAGSPQSTLCEVGILNRRQCYLPD</sequence>
<evidence type="ECO:0000313" key="2">
    <source>
        <dbReference type="Proteomes" id="UP001234297"/>
    </source>
</evidence>
<protein>
    <submittedName>
        <fullName evidence="1">Uncharacterized protein</fullName>
    </submittedName>
</protein>
<name>A0ACC2K271_PERAE</name>